<dbReference type="Proteomes" id="UP000324222">
    <property type="component" value="Unassembled WGS sequence"/>
</dbReference>
<accession>A0A5B7FZ55</accession>
<evidence type="ECO:0000313" key="1">
    <source>
        <dbReference type="EMBL" id="MPC50313.1"/>
    </source>
</evidence>
<keyword evidence="2" id="KW-1185">Reference proteome</keyword>
<dbReference type="EMBL" id="VSRR010009421">
    <property type="protein sequence ID" value="MPC50313.1"/>
    <property type="molecule type" value="Genomic_DNA"/>
</dbReference>
<reference evidence="1 2" key="1">
    <citation type="submission" date="2019-05" db="EMBL/GenBank/DDBJ databases">
        <title>Another draft genome of Portunus trituberculatus and its Hox gene families provides insights of decapod evolution.</title>
        <authorList>
            <person name="Jeong J.-H."/>
            <person name="Song I."/>
            <person name="Kim S."/>
            <person name="Choi T."/>
            <person name="Kim D."/>
            <person name="Ryu S."/>
            <person name="Kim W."/>
        </authorList>
    </citation>
    <scope>NUCLEOTIDE SEQUENCE [LARGE SCALE GENOMIC DNA]</scope>
    <source>
        <tissue evidence="1">Muscle</tissue>
    </source>
</reference>
<dbReference type="AlphaFoldDB" id="A0A5B7FZ55"/>
<proteinExistence type="predicted"/>
<comment type="caution">
    <text evidence="1">The sequence shown here is derived from an EMBL/GenBank/DDBJ whole genome shotgun (WGS) entry which is preliminary data.</text>
</comment>
<organism evidence="1 2">
    <name type="scientific">Portunus trituberculatus</name>
    <name type="common">Swimming crab</name>
    <name type="synonym">Neptunus trituberculatus</name>
    <dbReference type="NCBI Taxonomy" id="210409"/>
    <lineage>
        <taxon>Eukaryota</taxon>
        <taxon>Metazoa</taxon>
        <taxon>Ecdysozoa</taxon>
        <taxon>Arthropoda</taxon>
        <taxon>Crustacea</taxon>
        <taxon>Multicrustacea</taxon>
        <taxon>Malacostraca</taxon>
        <taxon>Eumalacostraca</taxon>
        <taxon>Eucarida</taxon>
        <taxon>Decapoda</taxon>
        <taxon>Pleocyemata</taxon>
        <taxon>Brachyura</taxon>
        <taxon>Eubrachyura</taxon>
        <taxon>Portunoidea</taxon>
        <taxon>Portunidae</taxon>
        <taxon>Portuninae</taxon>
        <taxon>Portunus</taxon>
    </lineage>
</organism>
<name>A0A5B7FZ55_PORTR</name>
<gene>
    <name evidence="1" type="ORF">E2C01_044138</name>
</gene>
<protein>
    <submittedName>
        <fullName evidence="1">Uncharacterized protein</fullName>
    </submittedName>
</protein>
<sequence length="68" mass="7832">MQALNLVYLLTGIKIIEIYSKHVYWVKKPKSSITLGVCPSRLCDRHFSEKTESAEGNATKKVQRRCTY</sequence>
<evidence type="ECO:0000313" key="2">
    <source>
        <dbReference type="Proteomes" id="UP000324222"/>
    </source>
</evidence>